<sequence>MITTDNATTQYDRILHMMRLISEKLADPDLVKSICTSEKNRIEHQNDFIWDEISLASGYPSASILFGRLSTIFPHDENQFNRVAHHFFLKTQEAMRNTEGVSLSLWSGLSGIGFAAYLLSNDGKKYRKLINQINEILVRYGHIHLQKAKENIRTGVYFQDYDVISGWSGIGRYLLLFSDIPDVRGLLNDVLEYLILLSNDKMEKGCSIPGWYIPAEHLPSHQQEIYAKGYFNLGLAHGIPGPLALLAIAYNQNIRVSGQKEAIERYSKWILNWKIESDFGVRWPLVVSYGEANLHEDDNQKNREAWCYGSPGVARSLWLAGKALGDISLQTLATDAFIAIFKKPIENWSIYSPSICHGYAGLLKLTHQMYLDTGNTELFTCYRNLLEDILEKFDPSSAFGFQDVYRDSKTTKYLDYLGILDGVTGIAMTLLDAIAPQKTMDWGMCLLIK</sequence>
<gene>
    <name evidence="2" type="primary">lanC</name>
    <name evidence="3" type="ORF">M5X12_03365</name>
</gene>
<keyword evidence="1" id="KW-0862">Zinc</keyword>
<feature type="binding site" evidence="1">
    <location>
        <position position="356"/>
    </location>
    <ligand>
        <name>Zn(2+)</name>
        <dbReference type="ChEBI" id="CHEBI:29105"/>
    </ligand>
</feature>
<dbReference type="CDD" id="cd04793">
    <property type="entry name" value="LanC"/>
    <property type="match status" value="1"/>
</dbReference>
<dbReference type="InterPro" id="IPR007822">
    <property type="entry name" value="LANC-like"/>
</dbReference>
<reference evidence="3 4" key="3">
    <citation type="submission" date="2022-05" db="EMBL/GenBank/DDBJ databases">
        <title>Genome Sequencing of Bee-Associated Microbes.</title>
        <authorList>
            <person name="Dunlap C."/>
        </authorList>
    </citation>
    <scope>NUCLEOTIDE SEQUENCE [LARGE SCALE GENOMIC DNA]</scope>
    <source>
        <strain evidence="3 4">NRRL B-04010</strain>
    </source>
</reference>
<dbReference type="GO" id="GO:0046872">
    <property type="term" value="F:metal ion binding"/>
    <property type="evidence" value="ECO:0007669"/>
    <property type="project" value="UniProtKB-KW"/>
</dbReference>
<dbReference type="InterPro" id="IPR033889">
    <property type="entry name" value="LanC"/>
</dbReference>
<dbReference type="Pfam" id="PF05147">
    <property type="entry name" value="LANC_like"/>
    <property type="match status" value="1"/>
</dbReference>
<dbReference type="SUPFAM" id="SSF158745">
    <property type="entry name" value="LanC-like"/>
    <property type="match status" value="1"/>
</dbReference>
<feature type="binding site" evidence="1">
    <location>
        <position position="307"/>
    </location>
    <ligand>
        <name>Zn(2+)</name>
        <dbReference type="ChEBI" id="CHEBI:29105"/>
    </ligand>
</feature>
<reference evidence="2" key="2">
    <citation type="journal article" date="2010" name="Glycobiology">
        <title>Protein tyrosine O-glycosylation--a rather unexplored prokaryotic glycosylation system.</title>
        <authorList>
            <person name="Zarschler K."/>
            <person name="Janesch B."/>
            <person name="Pabst M."/>
            <person name="Altmann F."/>
            <person name="Messner P."/>
            <person name="Schaeffer C."/>
        </authorList>
    </citation>
    <scope>NUCLEOTIDE SEQUENCE</scope>
    <source>
        <strain evidence="2">CCM 2051</strain>
    </source>
</reference>
<dbReference type="PRINTS" id="PR01955">
    <property type="entry name" value="LANCFRANKIA"/>
</dbReference>
<dbReference type="SMART" id="SM01260">
    <property type="entry name" value="LANC_like"/>
    <property type="match status" value="1"/>
</dbReference>
<dbReference type="EMBL" id="JAMDNP010000005">
    <property type="protein sequence ID" value="MCY9759608.1"/>
    <property type="molecule type" value="Genomic_DNA"/>
</dbReference>
<dbReference type="AlphaFoldDB" id="D6QW54"/>
<evidence type="ECO:0000313" key="4">
    <source>
        <dbReference type="Proteomes" id="UP001527181"/>
    </source>
</evidence>
<reference evidence="2" key="1">
    <citation type="journal article" date="2009" name="Appl. Environ. Microbiol.">
        <title>Construction of a gene knockout system for application in Paenibacillus alvei CCM 2051T, exemplified by the S-layer glycan biosynthesis initiation enzyme WsfP.</title>
        <authorList>
            <person name="Zarschler K."/>
            <person name="Janesch B."/>
            <person name="Zayni S."/>
            <person name="Schaffer C."/>
            <person name="Messner P."/>
        </authorList>
    </citation>
    <scope>NUCLEOTIDE SEQUENCE</scope>
    <source>
        <strain evidence="2">CCM 2051</strain>
    </source>
</reference>
<keyword evidence="1" id="KW-0479">Metal-binding</keyword>
<dbReference type="RefSeq" id="WP_005544644.1">
    <property type="nucleotide sequence ID" value="NZ_JAMDLX010000022.1"/>
</dbReference>
<accession>D6QW54</accession>
<protein>
    <submittedName>
        <fullName evidence="2">LanC</fullName>
    </submittedName>
    <submittedName>
        <fullName evidence="3">Lanthionine synthetase C family protein</fullName>
    </submittedName>
</protein>
<keyword evidence="4" id="KW-1185">Reference proteome</keyword>
<name>D6QW54_PAEAL</name>
<feature type="binding site" evidence="1">
    <location>
        <position position="357"/>
    </location>
    <ligand>
        <name>Zn(2+)</name>
        <dbReference type="ChEBI" id="CHEBI:29105"/>
    </ligand>
</feature>
<evidence type="ECO:0000313" key="2">
    <source>
        <dbReference type="EMBL" id="ADG29283.1"/>
    </source>
</evidence>
<dbReference type="Proteomes" id="UP001527181">
    <property type="component" value="Unassembled WGS sequence"/>
</dbReference>
<evidence type="ECO:0000256" key="1">
    <source>
        <dbReference type="PIRSR" id="PIRSR607822-1"/>
    </source>
</evidence>
<proteinExistence type="predicted"/>
<dbReference type="GeneID" id="94488388"/>
<evidence type="ECO:0000313" key="3">
    <source>
        <dbReference type="EMBL" id="MCY9759608.1"/>
    </source>
</evidence>
<dbReference type="PRINTS" id="PR01950">
    <property type="entry name" value="LANCSUPER"/>
</dbReference>
<organism evidence="2">
    <name type="scientific">Paenibacillus alvei</name>
    <name type="common">Bacillus alvei</name>
    <dbReference type="NCBI Taxonomy" id="44250"/>
    <lineage>
        <taxon>Bacteria</taxon>
        <taxon>Bacillati</taxon>
        <taxon>Bacillota</taxon>
        <taxon>Bacilli</taxon>
        <taxon>Bacillales</taxon>
        <taxon>Paenibacillaceae</taxon>
        <taxon>Paenibacillus</taxon>
    </lineage>
</organism>
<dbReference type="GO" id="GO:0031179">
    <property type="term" value="P:peptide modification"/>
    <property type="evidence" value="ECO:0007669"/>
    <property type="project" value="InterPro"/>
</dbReference>
<dbReference type="Gene3D" id="1.50.10.20">
    <property type="match status" value="1"/>
</dbReference>
<dbReference type="EMBL" id="HM011508">
    <property type="protein sequence ID" value="ADG29283.1"/>
    <property type="molecule type" value="Genomic_DNA"/>
</dbReference>